<organism evidence="2 3">
    <name type="scientific">Prorocentrum cordatum</name>
    <dbReference type="NCBI Taxonomy" id="2364126"/>
    <lineage>
        <taxon>Eukaryota</taxon>
        <taxon>Sar</taxon>
        <taxon>Alveolata</taxon>
        <taxon>Dinophyceae</taxon>
        <taxon>Prorocentrales</taxon>
        <taxon>Prorocentraceae</taxon>
        <taxon>Prorocentrum</taxon>
    </lineage>
</organism>
<proteinExistence type="predicted"/>
<feature type="compositionally biased region" description="Low complexity" evidence="1">
    <location>
        <begin position="46"/>
        <end position="58"/>
    </location>
</feature>
<dbReference type="EMBL" id="CAUYUJ010018369">
    <property type="protein sequence ID" value="CAK0883063.1"/>
    <property type="molecule type" value="Genomic_DNA"/>
</dbReference>
<protein>
    <submittedName>
        <fullName evidence="2">Uncharacterized protein</fullName>
    </submittedName>
</protein>
<evidence type="ECO:0000256" key="1">
    <source>
        <dbReference type="SAM" id="MobiDB-lite"/>
    </source>
</evidence>
<feature type="region of interest" description="Disordered" evidence="1">
    <location>
        <begin position="1"/>
        <end position="155"/>
    </location>
</feature>
<comment type="caution">
    <text evidence="2">The sequence shown here is derived from an EMBL/GenBank/DDBJ whole genome shotgun (WGS) entry which is preliminary data.</text>
</comment>
<evidence type="ECO:0000313" key="2">
    <source>
        <dbReference type="EMBL" id="CAK0883063.1"/>
    </source>
</evidence>
<gene>
    <name evidence="2" type="ORF">PCOR1329_LOCUS65359</name>
</gene>
<accession>A0ABN9WA19</accession>
<keyword evidence="3" id="KW-1185">Reference proteome</keyword>
<reference evidence="2" key="1">
    <citation type="submission" date="2023-10" db="EMBL/GenBank/DDBJ databases">
        <authorList>
            <person name="Chen Y."/>
            <person name="Shah S."/>
            <person name="Dougan E. K."/>
            <person name="Thang M."/>
            <person name="Chan C."/>
        </authorList>
    </citation>
    <scope>NUCLEOTIDE SEQUENCE [LARGE SCALE GENOMIC DNA]</scope>
</reference>
<dbReference type="Proteomes" id="UP001189429">
    <property type="component" value="Unassembled WGS sequence"/>
</dbReference>
<feature type="compositionally biased region" description="Acidic residues" evidence="1">
    <location>
        <begin position="102"/>
        <end position="112"/>
    </location>
</feature>
<name>A0ABN9WA19_9DINO</name>
<sequence length="176" mass="17999">MIGDARRERRKAIQTCLGSGSPAQASPEEGRRLGQVRPKAWGGGEPRAAPRGRAARGAKPVGLGQRGPVSTGREVGASPSAEAGGGLAAAEQSRRAGRSAPEEEEEDKEEEEPRCSPAGRGGSSGARRAAPERRPRGLSPSLRAWRPRRPARAPTAVAAAVAAAAASSSSSSSSSY</sequence>
<evidence type="ECO:0000313" key="3">
    <source>
        <dbReference type="Proteomes" id="UP001189429"/>
    </source>
</evidence>